<dbReference type="VEuPathDB" id="FungiDB:FVEG_01674"/>
<reference evidence="1 2" key="1">
    <citation type="journal article" date="2010" name="Nature">
        <title>Comparative genomics reveals mobile pathogenicity chromosomes in Fusarium.</title>
        <authorList>
            <person name="Ma L.J."/>
            <person name="van der Does H.C."/>
            <person name="Borkovich K.A."/>
            <person name="Coleman J.J."/>
            <person name="Daboussi M.J."/>
            <person name="Di Pietro A."/>
            <person name="Dufresne M."/>
            <person name="Freitag M."/>
            <person name="Grabherr M."/>
            <person name="Henrissat B."/>
            <person name="Houterman P.M."/>
            <person name="Kang S."/>
            <person name="Shim W.B."/>
            <person name="Woloshuk C."/>
            <person name="Xie X."/>
            <person name="Xu J.R."/>
            <person name="Antoniw J."/>
            <person name="Baker S.E."/>
            <person name="Bluhm B.H."/>
            <person name="Breakspear A."/>
            <person name="Brown D.W."/>
            <person name="Butchko R.A."/>
            <person name="Chapman S."/>
            <person name="Coulson R."/>
            <person name="Coutinho P.M."/>
            <person name="Danchin E.G."/>
            <person name="Diener A."/>
            <person name="Gale L.R."/>
            <person name="Gardiner D.M."/>
            <person name="Goff S."/>
            <person name="Hammond-Kosack K.E."/>
            <person name="Hilburn K."/>
            <person name="Hua-Van A."/>
            <person name="Jonkers W."/>
            <person name="Kazan K."/>
            <person name="Kodira C.D."/>
            <person name="Koehrsen M."/>
            <person name="Kumar L."/>
            <person name="Lee Y.H."/>
            <person name="Li L."/>
            <person name="Manners J.M."/>
            <person name="Miranda-Saavedra D."/>
            <person name="Mukherjee M."/>
            <person name="Park G."/>
            <person name="Park J."/>
            <person name="Park S.Y."/>
            <person name="Proctor R.H."/>
            <person name="Regev A."/>
            <person name="Ruiz-Roldan M.C."/>
            <person name="Sain D."/>
            <person name="Sakthikumar S."/>
            <person name="Sykes S."/>
            <person name="Schwartz D.C."/>
            <person name="Turgeon B.G."/>
            <person name="Wapinski I."/>
            <person name="Yoder O."/>
            <person name="Young S."/>
            <person name="Zeng Q."/>
            <person name="Zhou S."/>
            <person name="Galagan J."/>
            <person name="Cuomo C.A."/>
            <person name="Kistler H.C."/>
            <person name="Rep M."/>
        </authorList>
    </citation>
    <scope>NUCLEOTIDE SEQUENCE [LARGE SCALE GENOMIC DNA]</scope>
    <source>
        <strain evidence="2">M3125 / FGSC 7600</strain>
    </source>
</reference>
<dbReference type="GeneID" id="30059947"/>
<dbReference type="KEGG" id="fvr:FVEG_01674"/>
<organism evidence="1 2">
    <name type="scientific">Gibberella moniliformis (strain M3125 / FGSC 7600)</name>
    <name type="common">Maize ear and stalk rot fungus</name>
    <name type="synonym">Fusarium verticillioides</name>
    <dbReference type="NCBI Taxonomy" id="334819"/>
    <lineage>
        <taxon>Eukaryota</taxon>
        <taxon>Fungi</taxon>
        <taxon>Dikarya</taxon>
        <taxon>Ascomycota</taxon>
        <taxon>Pezizomycotina</taxon>
        <taxon>Sordariomycetes</taxon>
        <taxon>Hypocreomycetidae</taxon>
        <taxon>Hypocreales</taxon>
        <taxon>Nectriaceae</taxon>
        <taxon>Fusarium</taxon>
        <taxon>Fusarium fujikuroi species complex</taxon>
    </lineage>
</organism>
<protein>
    <submittedName>
        <fullName evidence="1">Uncharacterized protein</fullName>
    </submittedName>
</protein>
<proteinExistence type="predicted"/>
<evidence type="ECO:0000313" key="2">
    <source>
        <dbReference type="Proteomes" id="UP000009096"/>
    </source>
</evidence>
<dbReference type="eggNOG" id="ENOG502SJAE">
    <property type="taxonomic scope" value="Eukaryota"/>
</dbReference>
<keyword evidence="2" id="KW-1185">Reference proteome</keyword>
<dbReference type="Proteomes" id="UP000009096">
    <property type="component" value="Chromosome 6"/>
</dbReference>
<dbReference type="EMBL" id="DS022243">
    <property type="protein sequence ID" value="EWG38468.1"/>
    <property type="molecule type" value="Genomic_DNA"/>
</dbReference>
<dbReference type="RefSeq" id="XP_018744659.1">
    <property type="nucleotide sequence ID" value="XM_018888679.1"/>
</dbReference>
<gene>
    <name evidence="1" type="ORF">FVEG_01674</name>
</gene>
<sequence length="200" mass="22224">MGEKMTDLSYVDYVKRRAQSNPCINGLTQYLERQAACASNIVKVDYPNALFTSSLDPIRVEVQDLPELVHAVPSATTRFLLIEDINPQLIAFLGKALDIDPIFFADYVNTCFENIEVAAPPPSLAILPSLLSQHGYLHLHYQQVLSLGDAKAFEDVAYALKTHTNITRNIRRLAPLSGIQLALVRASCALLMREINDARV</sequence>
<name>W7LGC1_GIBM7</name>
<dbReference type="OrthoDB" id="5428055at2759"/>
<accession>W7LGC1</accession>
<dbReference type="EMBL" id="CM000583">
    <property type="protein sequence ID" value="EWG38468.1"/>
    <property type="molecule type" value="Genomic_DNA"/>
</dbReference>
<evidence type="ECO:0000313" key="1">
    <source>
        <dbReference type="EMBL" id="EWG38468.1"/>
    </source>
</evidence>
<dbReference type="AlphaFoldDB" id="W7LGC1"/>